<dbReference type="Proteomes" id="UP000655410">
    <property type="component" value="Unassembled WGS sequence"/>
</dbReference>
<gene>
    <name evidence="1" type="ORF">GCM10011584_09720</name>
</gene>
<dbReference type="RefSeq" id="WP_268238941.1">
    <property type="nucleotide sequence ID" value="NZ_BMNI01000001.1"/>
</dbReference>
<comment type="caution">
    <text evidence="1">The sequence shown here is derived from an EMBL/GenBank/DDBJ whole genome shotgun (WGS) entry which is preliminary data.</text>
</comment>
<sequence>MSRADNCATCGQKIRNDICAACLDEWAAHKADMDAEYWDGVEE</sequence>
<organism evidence="1 2">
    <name type="scientific">Nocardioides phosphati</name>
    <dbReference type="NCBI Taxonomy" id="1867775"/>
    <lineage>
        <taxon>Bacteria</taxon>
        <taxon>Bacillati</taxon>
        <taxon>Actinomycetota</taxon>
        <taxon>Actinomycetes</taxon>
        <taxon>Propionibacteriales</taxon>
        <taxon>Nocardioidaceae</taxon>
        <taxon>Nocardioides</taxon>
    </lineage>
</organism>
<name>A0ABQ2N836_9ACTN</name>
<dbReference type="EMBL" id="BMNI01000001">
    <property type="protein sequence ID" value="GGO86717.1"/>
    <property type="molecule type" value="Genomic_DNA"/>
</dbReference>
<evidence type="ECO:0000313" key="1">
    <source>
        <dbReference type="EMBL" id="GGO86717.1"/>
    </source>
</evidence>
<proteinExistence type="predicted"/>
<evidence type="ECO:0008006" key="3">
    <source>
        <dbReference type="Google" id="ProtNLM"/>
    </source>
</evidence>
<accession>A0ABQ2N836</accession>
<protein>
    <recommendedName>
        <fullName evidence="3">NinF family protein</fullName>
    </recommendedName>
</protein>
<reference evidence="2" key="1">
    <citation type="journal article" date="2019" name="Int. J. Syst. Evol. Microbiol.">
        <title>The Global Catalogue of Microorganisms (GCM) 10K type strain sequencing project: providing services to taxonomists for standard genome sequencing and annotation.</title>
        <authorList>
            <consortium name="The Broad Institute Genomics Platform"/>
            <consortium name="The Broad Institute Genome Sequencing Center for Infectious Disease"/>
            <person name="Wu L."/>
            <person name="Ma J."/>
        </authorList>
    </citation>
    <scope>NUCLEOTIDE SEQUENCE [LARGE SCALE GENOMIC DNA]</scope>
    <source>
        <strain evidence="2">CGMCC 4.7371</strain>
    </source>
</reference>
<evidence type="ECO:0000313" key="2">
    <source>
        <dbReference type="Proteomes" id="UP000655410"/>
    </source>
</evidence>
<keyword evidence="2" id="KW-1185">Reference proteome</keyword>